<protein>
    <recommendedName>
        <fullName evidence="2">BZIP domain-containing protein</fullName>
    </recommendedName>
</protein>
<organism evidence="3 4">
    <name type="scientific">Aspergillus indologenus CBS 114.80</name>
    <dbReference type="NCBI Taxonomy" id="1450541"/>
    <lineage>
        <taxon>Eukaryota</taxon>
        <taxon>Fungi</taxon>
        <taxon>Dikarya</taxon>
        <taxon>Ascomycota</taxon>
        <taxon>Pezizomycotina</taxon>
        <taxon>Eurotiomycetes</taxon>
        <taxon>Eurotiomycetidae</taxon>
        <taxon>Eurotiales</taxon>
        <taxon>Aspergillaceae</taxon>
        <taxon>Aspergillus</taxon>
        <taxon>Aspergillus subgen. Circumdati</taxon>
    </lineage>
</organism>
<dbReference type="GO" id="GO:0003700">
    <property type="term" value="F:DNA-binding transcription factor activity"/>
    <property type="evidence" value="ECO:0007669"/>
    <property type="project" value="InterPro"/>
</dbReference>
<feature type="compositionally biased region" description="Basic and acidic residues" evidence="1">
    <location>
        <begin position="43"/>
        <end position="57"/>
    </location>
</feature>
<evidence type="ECO:0000313" key="3">
    <source>
        <dbReference type="EMBL" id="PYI32003.1"/>
    </source>
</evidence>
<gene>
    <name evidence="3" type="ORF">BP00DRAFT_164682</name>
</gene>
<name>A0A2V5ID61_9EURO</name>
<feature type="domain" description="BZIP" evidence="2">
    <location>
        <begin position="19"/>
        <end position="34"/>
    </location>
</feature>
<feature type="region of interest" description="Disordered" evidence="1">
    <location>
        <begin position="114"/>
        <end position="136"/>
    </location>
</feature>
<evidence type="ECO:0000313" key="4">
    <source>
        <dbReference type="Proteomes" id="UP000248817"/>
    </source>
</evidence>
<evidence type="ECO:0000259" key="2">
    <source>
        <dbReference type="PROSITE" id="PS00036"/>
    </source>
</evidence>
<keyword evidence="4" id="KW-1185">Reference proteome</keyword>
<evidence type="ECO:0000256" key="1">
    <source>
        <dbReference type="SAM" id="MobiDB-lite"/>
    </source>
</evidence>
<proteinExistence type="predicted"/>
<dbReference type="InterPro" id="IPR004827">
    <property type="entry name" value="bZIP"/>
</dbReference>
<dbReference type="AlphaFoldDB" id="A0A2V5ID61"/>
<dbReference type="EMBL" id="KZ825497">
    <property type="protein sequence ID" value="PYI32003.1"/>
    <property type="molecule type" value="Genomic_DNA"/>
</dbReference>
<dbReference type="Proteomes" id="UP000248817">
    <property type="component" value="Unassembled WGS sequence"/>
</dbReference>
<feature type="compositionally biased region" description="Basic residues" evidence="1">
    <location>
        <begin position="33"/>
        <end position="42"/>
    </location>
</feature>
<feature type="region of interest" description="Disordered" evidence="1">
    <location>
        <begin position="33"/>
        <end position="93"/>
    </location>
</feature>
<reference evidence="3 4" key="1">
    <citation type="submission" date="2018-02" db="EMBL/GenBank/DDBJ databases">
        <title>The genomes of Aspergillus section Nigri reveals drivers in fungal speciation.</title>
        <authorList>
            <consortium name="DOE Joint Genome Institute"/>
            <person name="Vesth T.C."/>
            <person name="Nybo J."/>
            <person name="Theobald S."/>
            <person name="Brandl J."/>
            <person name="Frisvad J.C."/>
            <person name="Nielsen K.F."/>
            <person name="Lyhne E.K."/>
            <person name="Kogle M.E."/>
            <person name="Kuo A."/>
            <person name="Riley R."/>
            <person name="Clum A."/>
            <person name="Nolan M."/>
            <person name="Lipzen A."/>
            <person name="Salamov A."/>
            <person name="Henrissat B."/>
            <person name="Wiebenga A."/>
            <person name="De vries R.P."/>
            <person name="Grigoriev I.V."/>
            <person name="Mortensen U.H."/>
            <person name="Andersen M.R."/>
            <person name="Baker S.E."/>
        </authorList>
    </citation>
    <scope>NUCLEOTIDE SEQUENCE [LARGE SCALE GENOMIC DNA]</scope>
    <source>
        <strain evidence="3 4">CBS 114.80</strain>
    </source>
</reference>
<sequence length="244" mass="27303">MNQCVYSTTMDSQEGYRQRRMLQNRLAQRRFRERNRAAKSHRSQGEIRGITDYDHYPQFHLPPGASSPIHLRGDSNSNHLSEPPPPSPLDLYSEGDAELWSGWSRRSADAASSLLASKKSPPRIPHGGAYHPLPQMNEEAPQLSDSVFPAATNQDDNNDNQTSFNIQHGQLLQAEHALAIVQKQRDRLGAQGKALFRQLSEVYTIGVSLDIFIASEAFRDHLLGAERAFAALTTPMPYEVVRSS</sequence>
<dbReference type="PROSITE" id="PS00036">
    <property type="entry name" value="BZIP_BASIC"/>
    <property type="match status" value="1"/>
</dbReference>
<accession>A0A2V5ID61</accession>